<dbReference type="InterPro" id="IPR011611">
    <property type="entry name" value="PfkB_dom"/>
</dbReference>
<reference evidence="4 5" key="1">
    <citation type="submission" date="2017-10" db="EMBL/GenBank/DDBJ databases">
        <title>Novel microbial diversity and functional potential in the marine mammal oral microbiome.</title>
        <authorList>
            <person name="Dudek N.K."/>
            <person name="Sun C.L."/>
            <person name="Burstein D."/>
            <person name="Kantor R.S."/>
            <person name="Aliaga Goltsman D.S."/>
            <person name="Bik E.M."/>
            <person name="Thomas B.C."/>
            <person name="Banfield J.F."/>
            <person name="Relman D.A."/>
        </authorList>
    </citation>
    <scope>NUCLEOTIDE SEQUENCE [LARGE SCALE GENOMIC DNA]</scope>
    <source>
        <strain evidence="4">DOLJORAL78_47_16</strain>
    </source>
</reference>
<comment type="caution">
    <text evidence="4">The sequence shown here is derived from an EMBL/GenBank/DDBJ whole genome shotgun (WGS) entry which is preliminary data.</text>
</comment>
<dbReference type="PANTHER" id="PTHR10584:SF166">
    <property type="entry name" value="RIBOKINASE"/>
    <property type="match status" value="1"/>
</dbReference>
<name>A0A2G6KDC5_9BACT</name>
<keyword evidence="2 4" id="KW-0418">Kinase</keyword>
<gene>
    <name evidence="4" type="ORF">CSA56_13970</name>
</gene>
<dbReference type="PANTHER" id="PTHR10584">
    <property type="entry name" value="SUGAR KINASE"/>
    <property type="match status" value="1"/>
</dbReference>
<keyword evidence="1" id="KW-0808">Transferase</keyword>
<evidence type="ECO:0000259" key="3">
    <source>
        <dbReference type="Pfam" id="PF00294"/>
    </source>
</evidence>
<dbReference type="EMBL" id="PDSK01000107">
    <property type="protein sequence ID" value="PIE32799.1"/>
    <property type="molecule type" value="Genomic_DNA"/>
</dbReference>
<accession>A0A2G6KDC5</accession>
<dbReference type="GO" id="GO:0016301">
    <property type="term" value="F:kinase activity"/>
    <property type="evidence" value="ECO:0007669"/>
    <property type="project" value="UniProtKB-KW"/>
</dbReference>
<evidence type="ECO:0000256" key="1">
    <source>
        <dbReference type="ARBA" id="ARBA00022679"/>
    </source>
</evidence>
<sequence length="343" mass="37146">MNEKRGIVVGGTLIVDHVKIIDRYPSEGTLGNILDSNSRGVGGCPTNNAINLKTLDPDLPVAAAGRIGDDENGQYVLESLQKLHIDTHAVLVSSGKPTSYTDVMTVKNTGQRTFFHDQGANAEWTIDDIPFETFSSYKIAQIGYILLLDAMDTEDPEYGTVMARAFSKFQQMGLKTAVDVVSEASDRFNRFVIPALKYVDYLILNEIEAGQTVGIPLRHVDGTLIGTKLRDVAERLLEAGNSELVVIHMPEGGYALTREGEEVKVPSFLLNKHDIKGSVGAGDAFCSGVLYGLEKEMSLKNTLHLGSTLAACSLFSPTSTGGASSLEEARLKMSAYALRPLKF</sequence>
<evidence type="ECO:0000313" key="5">
    <source>
        <dbReference type="Proteomes" id="UP000230821"/>
    </source>
</evidence>
<evidence type="ECO:0000313" key="4">
    <source>
        <dbReference type="EMBL" id="PIE32799.1"/>
    </source>
</evidence>
<dbReference type="GO" id="GO:0005829">
    <property type="term" value="C:cytosol"/>
    <property type="evidence" value="ECO:0007669"/>
    <property type="project" value="TreeGrafter"/>
</dbReference>
<feature type="domain" description="Carbohydrate kinase PfkB" evidence="3">
    <location>
        <begin position="14"/>
        <end position="318"/>
    </location>
</feature>
<dbReference type="AlphaFoldDB" id="A0A2G6KDC5"/>
<dbReference type="Pfam" id="PF00294">
    <property type="entry name" value="PfkB"/>
    <property type="match status" value="1"/>
</dbReference>
<evidence type="ECO:0000256" key="2">
    <source>
        <dbReference type="ARBA" id="ARBA00022777"/>
    </source>
</evidence>
<organism evidence="4 5">
    <name type="scientific">candidate division KSB3 bacterium</name>
    <dbReference type="NCBI Taxonomy" id="2044937"/>
    <lineage>
        <taxon>Bacteria</taxon>
        <taxon>candidate division KSB3</taxon>
    </lineage>
</organism>
<protein>
    <submittedName>
        <fullName evidence="4">Ribokinase</fullName>
    </submittedName>
</protein>
<dbReference type="Proteomes" id="UP000230821">
    <property type="component" value="Unassembled WGS sequence"/>
</dbReference>
<proteinExistence type="predicted"/>
<dbReference type="SUPFAM" id="SSF53613">
    <property type="entry name" value="Ribokinase-like"/>
    <property type="match status" value="1"/>
</dbReference>
<dbReference type="InterPro" id="IPR029056">
    <property type="entry name" value="Ribokinase-like"/>
</dbReference>
<dbReference type="Gene3D" id="3.40.1190.20">
    <property type="match status" value="1"/>
</dbReference>